<comment type="caution">
    <text evidence="2">The sequence shown here is derived from an EMBL/GenBank/DDBJ whole genome shotgun (WGS) entry which is preliminary data.</text>
</comment>
<dbReference type="EMBL" id="SRLO01000254">
    <property type="protein sequence ID" value="TNN64372.1"/>
    <property type="molecule type" value="Genomic_DNA"/>
</dbReference>
<name>A0A4Z2HHR2_9TELE</name>
<reference evidence="2 3" key="1">
    <citation type="submission" date="2019-03" db="EMBL/GenBank/DDBJ databases">
        <title>First draft genome of Liparis tanakae, snailfish: a comprehensive survey of snailfish specific genes.</title>
        <authorList>
            <person name="Kim W."/>
            <person name="Song I."/>
            <person name="Jeong J.-H."/>
            <person name="Kim D."/>
            <person name="Kim S."/>
            <person name="Ryu S."/>
            <person name="Song J.Y."/>
            <person name="Lee S.K."/>
        </authorList>
    </citation>
    <scope>NUCLEOTIDE SEQUENCE [LARGE SCALE GENOMIC DNA]</scope>
    <source>
        <tissue evidence="2">Muscle</tissue>
    </source>
</reference>
<evidence type="ECO:0000313" key="2">
    <source>
        <dbReference type="EMBL" id="TNN64372.1"/>
    </source>
</evidence>
<evidence type="ECO:0000256" key="1">
    <source>
        <dbReference type="SAM" id="MobiDB-lite"/>
    </source>
</evidence>
<proteinExistence type="predicted"/>
<sequence length="220" mass="24249">MSMLYRQNQHIDQHQRKQEVDKVDNQVNTSRTSGPGLHGEGDVAIGEEHQDAGGHGAKCKPVGPTRLMLRLTYTTIPNRPRRKAGNLRSIASLWVLFWRNESTPTINSWNIRNGSSCARTHRLCTHSAHSLAYVFPSLPHTGARFRGHARISAVSGQDGYPEGTNTQAGSGISYKQSSWDAACGYDSYSFTCGAISIGTHLTAGKSHNFGFRRHVNIMCQ</sequence>
<protein>
    <submittedName>
        <fullName evidence="2">Uncharacterized protein</fullName>
    </submittedName>
</protein>
<accession>A0A4Z2HHR2</accession>
<feature type="compositionally biased region" description="Basic and acidic residues" evidence="1">
    <location>
        <begin position="9"/>
        <end position="24"/>
    </location>
</feature>
<evidence type="ECO:0000313" key="3">
    <source>
        <dbReference type="Proteomes" id="UP000314294"/>
    </source>
</evidence>
<organism evidence="2 3">
    <name type="scientific">Liparis tanakae</name>
    <name type="common">Tanaka's snailfish</name>
    <dbReference type="NCBI Taxonomy" id="230148"/>
    <lineage>
        <taxon>Eukaryota</taxon>
        <taxon>Metazoa</taxon>
        <taxon>Chordata</taxon>
        <taxon>Craniata</taxon>
        <taxon>Vertebrata</taxon>
        <taxon>Euteleostomi</taxon>
        <taxon>Actinopterygii</taxon>
        <taxon>Neopterygii</taxon>
        <taxon>Teleostei</taxon>
        <taxon>Neoteleostei</taxon>
        <taxon>Acanthomorphata</taxon>
        <taxon>Eupercaria</taxon>
        <taxon>Perciformes</taxon>
        <taxon>Cottioidei</taxon>
        <taxon>Cottales</taxon>
        <taxon>Liparidae</taxon>
        <taxon>Liparis</taxon>
    </lineage>
</organism>
<dbReference type="Proteomes" id="UP000314294">
    <property type="component" value="Unassembled WGS sequence"/>
</dbReference>
<feature type="region of interest" description="Disordered" evidence="1">
    <location>
        <begin position="1"/>
        <end position="40"/>
    </location>
</feature>
<gene>
    <name evidence="2" type="ORF">EYF80_025413</name>
</gene>
<keyword evidence="3" id="KW-1185">Reference proteome</keyword>
<dbReference type="AlphaFoldDB" id="A0A4Z2HHR2"/>